<reference evidence="2" key="2">
    <citation type="submission" date="2020-09" db="EMBL/GenBank/DDBJ databases">
        <authorList>
            <person name="Sun Q."/>
            <person name="Zhou Y."/>
        </authorList>
    </citation>
    <scope>NUCLEOTIDE SEQUENCE</scope>
    <source>
        <strain evidence="2">CGMCC 1.16548</strain>
    </source>
</reference>
<comment type="caution">
    <text evidence="2">The sequence shown here is derived from an EMBL/GenBank/DDBJ whole genome shotgun (WGS) entry which is preliminary data.</text>
</comment>
<reference evidence="2" key="1">
    <citation type="journal article" date="2014" name="Int. J. Syst. Evol. Microbiol.">
        <title>Complete genome sequence of Corynebacterium casei LMG S-19264T (=DSM 44701T), isolated from a smear-ripened cheese.</title>
        <authorList>
            <consortium name="US DOE Joint Genome Institute (JGI-PGF)"/>
            <person name="Walter F."/>
            <person name="Albersmeier A."/>
            <person name="Kalinowski J."/>
            <person name="Ruckert C."/>
        </authorList>
    </citation>
    <scope>NUCLEOTIDE SEQUENCE</scope>
    <source>
        <strain evidence="2">CGMCC 1.16548</strain>
    </source>
</reference>
<gene>
    <name evidence="2" type="ORF">GCM10011600_16720</name>
</gene>
<evidence type="ECO:0000313" key="2">
    <source>
        <dbReference type="EMBL" id="GHF16260.1"/>
    </source>
</evidence>
<evidence type="ECO:0000313" key="3">
    <source>
        <dbReference type="Proteomes" id="UP000617531"/>
    </source>
</evidence>
<evidence type="ECO:0000256" key="1">
    <source>
        <dbReference type="SAM" id="SignalP"/>
    </source>
</evidence>
<name>A0A8J3GQQ9_9MICO</name>
<dbReference type="EMBL" id="BNAI01000002">
    <property type="protein sequence ID" value="GHF16260.1"/>
    <property type="molecule type" value="Genomic_DNA"/>
</dbReference>
<dbReference type="Gene3D" id="3.40.190.10">
    <property type="entry name" value="Periplasmic binding protein-like II"/>
    <property type="match status" value="1"/>
</dbReference>
<accession>A0A8J3GQQ9</accession>
<keyword evidence="3" id="KW-1185">Reference proteome</keyword>
<dbReference type="AlphaFoldDB" id="A0A8J3GQQ9"/>
<keyword evidence="1" id="KW-0732">Signal</keyword>
<proteinExistence type="predicted"/>
<feature type="signal peptide" evidence="1">
    <location>
        <begin position="1"/>
        <end position="33"/>
    </location>
</feature>
<organism evidence="2 3">
    <name type="scientific">Pseudolysinimonas yzui</name>
    <dbReference type="NCBI Taxonomy" id="2708254"/>
    <lineage>
        <taxon>Bacteria</taxon>
        <taxon>Bacillati</taxon>
        <taxon>Actinomycetota</taxon>
        <taxon>Actinomycetes</taxon>
        <taxon>Micrococcales</taxon>
        <taxon>Microbacteriaceae</taxon>
        <taxon>Pseudolysinimonas</taxon>
    </lineage>
</organism>
<sequence>MRRDSARRKGARRPTVRRIAAVAVVGFALPLTACSTSAASGVGLTRDGCPADIRIQTDDMPRVEWGFLYGLLDPDQIRIGVNSVSAPLLIDGEESGSQLTILLGDPDDGVSANVELHDDPSILLGAVDTDIAILDARRYPTVGVFAPLLRDPRIAYWDVRVHPGIPTVQAIGGQATPDGTALLPFVTTPGDPFSDYAVGAQFLTPEQILTDPPPSIQGLIDADGVPAQTGDLLTDPYRFEQLTESPESLAWQLIDDAGYERDAGVLSARPQSLVRYPECLAVLVPVLQQALVDYLDDPDETTALVVELSARLGDVEYGAALAAAALELLHAEDIVGNGGNAAIGDIELGRLRDLFEIAVPAWKRAGVDVPKGVVPDDVVTNRFIDRTIGL</sequence>
<dbReference type="Proteomes" id="UP000617531">
    <property type="component" value="Unassembled WGS sequence"/>
</dbReference>
<dbReference type="RefSeq" id="WP_191282992.1">
    <property type="nucleotide sequence ID" value="NZ_BNAI01000002.1"/>
</dbReference>
<feature type="chain" id="PRO_5039172680" evidence="1">
    <location>
        <begin position="34"/>
        <end position="390"/>
    </location>
</feature>
<protein>
    <submittedName>
        <fullName evidence="2">Nitrate ABC transporter substrate-binding protein</fullName>
    </submittedName>
</protein>